<evidence type="ECO:0000256" key="4">
    <source>
        <dbReference type="ARBA" id="ARBA00022614"/>
    </source>
</evidence>
<evidence type="ECO:0000256" key="8">
    <source>
        <dbReference type="ARBA" id="ARBA00022989"/>
    </source>
</evidence>
<comment type="similarity">
    <text evidence="2">Belongs to the RLP family.</text>
</comment>
<keyword evidence="11" id="KW-0325">Glycoprotein</keyword>
<proteinExistence type="inferred from homology"/>
<evidence type="ECO:0000259" key="14">
    <source>
        <dbReference type="Pfam" id="PF08263"/>
    </source>
</evidence>
<feature type="domain" description="Disease resistance R13L4/SHOC-2-like LRR" evidence="15">
    <location>
        <begin position="98"/>
        <end position="228"/>
    </location>
</feature>
<dbReference type="InterPro" id="IPR001611">
    <property type="entry name" value="Leu-rich_rpt"/>
</dbReference>
<evidence type="ECO:0008006" key="18">
    <source>
        <dbReference type="Google" id="ProtNLM"/>
    </source>
</evidence>
<dbReference type="PANTHER" id="PTHR48061">
    <property type="entry name" value="LEUCINE-RICH REPEAT RECEPTOR PROTEIN KINASE EMS1-LIKE-RELATED"/>
    <property type="match status" value="1"/>
</dbReference>
<keyword evidence="3" id="KW-1003">Cell membrane</keyword>
<evidence type="ECO:0000256" key="11">
    <source>
        <dbReference type="ARBA" id="ARBA00023180"/>
    </source>
</evidence>
<evidence type="ECO:0000313" key="17">
    <source>
        <dbReference type="Proteomes" id="UP000827721"/>
    </source>
</evidence>
<gene>
    <name evidence="16" type="ORF">JRO89_XS02G0122500</name>
</gene>
<evidence type="ECO:0000256" key="2">
    <source>
        <dbReference type="ARBA" id="ARBA00009592"/>
    </source>
</evidence>
<comment type="caution">
    <text evidence="16">The sequence shown here is derived from an EMBL/GenBank/DDBJ whole genome shotgun (WGS) entry which is preliminary data.</text>
</comment>
<dbReference type="PRINTS" id="PR00019">
    <property type="entry name" value="LEURICHRPT"/>
</dbReference>
<evidence type="ECO:0000256" key="9">
    <source>
        <dbReference type="ARBA" id="ARBA00023136"/>
    </source>
</evidence>
<evidence type="ECO:0000256" key="6">
    <source>
        <dbReference type="ARBA" id="ARBA00022729"/>
    </source>
</evidence>
<dbReference type="InterPro" id="IPR046956">
    <property type="entry name" value="RLP23-like"/>
</dbReference>
<organism evidence="16 17">
    <name type="scientific">Xanthoceras sorbifolium</name>
    <dbReference type="NCBI Taxonomy" id="99658"/>
    <lineage>
        <taxon>Eukaryota</taxon>
        <taxon>Viridiplantae</taxon>
        <taxon>Streptophyta</taxon>
        <taxon>Embryophyta</taxon>
        <taxon>Tracheophyta</taxon>
        <taxon>Spermatophyta</taxon>
        <taxon>Magnoliopsida</taxon>
        <taxon>eudicotyledons</taxon>
        <taxon>Gunneridae</taxon>
        <taxon>Pentapetalae</taxon>
        <taxon>rosids</taxon>
        <taxon>malvids</taxon>
        <taxon>Sapindales</taxon>
        <taxon>Sapindaceae</taxon>
        <taxon>Xanthoceroideae</taxon>
        <taxon>Xanthoceras</taxon>
    </lineage>
</organism>
<keyword evidence="8 12" id="KW-1133">Transmembrane helix</keyword>
<keyword evidence="10" id="KW-0675">Receptor</keyword>
<dbReference type="InterPro" id="IPR055414">
    <property type="entry name" value="LRR_R13L4/SHOC2-like"/>
</dbReference>
<dbReference type="InterPro" id="IPR032675">
    <property type="entry name" value="LRR_dom_sf"/>
</dbReference>
<comment type="subcellular location">
    <subcellularLocation>
        <location evidence="1">Cell membrane</location>
        <topology evidence="1">Single-pass type I membrane protein</topology>
    </subcellularLocation>
</comment>
<keyword evidence="7" id="KW-0677">Repeat</keyword>
<dbReference type="Proteomes" id="UP000827721">
    <property type="component" value="Unassembled WGS sequence"/>
</dbReference>
<evidence type="ECO:0000313" key="16">
    <source>
        <dbReference type="EMBL" id="KAH7575487.1"/>
    </source>
</evidence>
<dbReference type="EMBL" id="JAFEMO010000002">
    <property type="protein sequence ID" value="KAH7575487.1"/>
    <property type="molecule type" value="Genomic_DNA"/>
</dbReference>
<dbReference type="SUPFAM" id="SSF52047">
    <property type="entry name" value="RNI-like"/>
    <property type="match status" value="1"/>
</dbReference>
<dbReference type="InterPro" id="IPR003591">
    <property type="entry name" value="Leu-rich_rpt_typical-subtyp"/>
</dbReference>
<feature type="domain" description="Leucine-rich repeat-containing N-terminal plant-type" evidence="14">
    <location>
        <begin position="38"/>
        <end position="89"/>
    </location>
</feature>
<protein>
    <recommendedName>
        <fullName evidence="18">Leucine-rich repeat-containing N-terminal plant-type domain-containing protein</fullName>
    </recommendedName>
</protein>
<reference evidence="16 17" key="1">
    <citation type="submission" date="2021-02" db="EMBL/GenBank/DDBJ databases">
        <title>Plant Genome Project.</title>
        <authorList>
            <person name="Zhang R.-G."/>
        </authorList>
    </citation>
    <scope>NUCLEOTIDE SEQUENCE [LARGE SCALE GENOMIC DNA]</scope>
    <source>
        <tissue evidence="16">Leaves</tissue>
    </source>
</reference>
<keyword evidence="17" id="KW-1185">Reference proteome</keyword>
<evidence type="ECO:0000256" key="12">
    <source>
        <dbReference type="SAM" id="Phobius"/>
    </source>
</evidence>
<keyword evidence="5 12" id="KW-0812">Transmembrane</keyword>
<dbReference type="SUPFAM" id="SSF52058">
    <property type="entry name" value="L domain-like"/>
    <property type="match status" value="1"/>
</dbReference>
<evidence type="ECO:0000256" key="7">
    <source>
        <dbReference type="ARBA" id="ARBA00022737"/>
    </source>
</evidence>
<sequence>MRLTYLCFFWFMYFVFSLSLPDHFAVAHVTPSVQPLCHDDERIALLQFKDSLIINKFASRDPSPYPKVASWNLEKENSNCCLWDGIKCSEETGHVIRLDLSNSCLSGSINSTSSLFHLVHLRWLSLADNDFNQSQIPSTIINLSRLSRLNLSMSGFSGQVPAELLELSKLVSLDLSYNDYLEIQRPGLGSLFDKLSNLKVLNLSYVNISSSIPHNLGNLSSLTYLSLASCQMQGPITPSICKLSKLVFLDIENNDFSEELPTFIGCLGSLEILDVSECNFSGRVPSSFSNLTQLSYLDLSDNNFLGQDSSSLSWIAKNSKLNKLGLVNMNLIGEIPSWLVNLTQLTKLYMGYNQLTGQIPSEMFELSKLVYLDISSNDGLELRGAGLRSLFEKLSNLEVLKLAYVNISSSIPHNLENLSSLTDFSLENCGMQGTIPSSICNLTKLAYLDLAYNNFSGELPTFIGCLGSLKELYIPNSNFSSRLPSSLSNLTQLNYLSLSSMNLTVQTTYPLFSSPDTVYGYSLTLNNKGVKLKYGKISNMFIGILLSNNKFTGEIPASIANLKGLQTLNLSYNDLQGHIPPSMGNLTALESLDLSYNKLSGEIPQQLAELTFLEVFNVSHNHLIGPVPWGKQFDTFDNTSFDGNPGLCGKLLSIKCGNYSEVPHKEDEDSESQFTIGWKIVLIGYVSGLIVGVVLGQEFYTRKHESFSKILGGKLKKNKRQRGRRN</sequence>
<dbReference type="PANTHER" id="PTHR48061:SF12">
    <property type="entry name" value="DISEASE RESISTANCE LIKE PROTEIN"/>
    <property type="match status" value="1"/>
</dbReference>
<keyword evidence="9 12" id="KW-0472">Membrane</keyword>
<dbReference type="Pfam" id="PF00560">
    <property type="entry name" value="LRR_1"/>
    <property type="match status" value="9"/>
</dbReference>
<keyword evidence="4" id="KW-0433">Leucine-rich repeat</keyword>
<feature type="chain" id="PRO_5046697606" description="Leucine-rich repeat-containing N-terminal plant-type domain-containing protein" evidence="13">
    <location>
        <begin position="18"/>
        <end position="726"/>
    </location>
</feature>
<dbReference type="Gene3D" id="3.80.10.10">
    <property type="entry name" value="Ribonuclease Inhibitor"/>
    <property type="match status" value="4"/>
</dbReference>
<dbReference type="SMART" id="SM00369">
    <property type="entry name" value="LRR_TYP"/>
    <property type="match status" value="11"/>
</dbReference>
<evidence type="ECO:0000256" key="13">
    <source>
        <dbReference type="SAM" id="SignalP"/>
    </source>
</evidence>
<evidence type="ECO:0000256" key="10">
    <source>
        <dbReference type="ARBA" id="ARBA00023170"/>
    </source>
</evidence>
<evidence type="ECO:0000256" key="3">
    <source>
        <dbReference type="ARBA" id="ARBA00022475"/>
    </source>
</evidence>
<keyword evidence="6 13" id="KW-0732">Signal</keyword>
<dbReference type="InterPro" id="IPR013210">
    <property type="entry name" value="LRR_N_plant-typ"/>
</dbReference>
<dbReference type="Pfam" id="PF08263">
    <property type="entry name" value="LRRNT_2"/>
    <property type="match status" value="1"/>
</dbReference>
<accession>A0ABQ8IH12</accession>
<feature type="transmembrane region" description="Helical" evidence="12">
    <location>
        <begin position="676"/>
        <end position="696"/>
    </location>
</feature>
<name>A0ABQ8IH12_9ROSI</name>
<evidence type="ECO:0000256" key="1">
    <source>
        <dbReference type="ARBA" id="ARBA00004251"/>
    </source>
</evidence>
<evidence type="ECO:0000259" key="15">
    <source>
        <dbReference type="Pfam" id="PF23598"/>
    </source>
</evidence>
<evidence type="ECO:0000256" key="5">
    <source>
        <dbReference type="ARBA" id="ARBA00022692"/>
    </source>
</evidence>
<feature type="signal peptide" evidence="13">
    <location>
        <begin position="1"/>
        <end position="17"/>
    </location>
</feature>
<dbReference type="Pfam" id="PF23598">
    <property type="entry name" value="LRR_14"/>
    <property type="match status" value="1"/>
</dbReference>